<dbReference type="PANTHER" id="PTHR19849:SF1">
    <property type="entry name" value="F-BOX_WD REPEAT-CONTAINING PROTEIN 7"/>
    <property type="match status" value="1"/>
</dbReference>
<reference evidence="9" key="2">
    <citation type="submission" date="2010-05" db="EMBL/GenBank/DDBJ databases">
        <title>The genome sequence of Magnaporthe poae strain ATCC 64411.</title>
        <authorList>
            <person name="Ma L.-J."/>
            <person name="Dead R."/>
            <person name="Young S."/>
            <person name="Zeng Q."/>
            <person name="Koehrsen M."/>
            <person name="Alvarado L."/>
            <person name="Berlin A."/>
            <person name="Chapman S.B."/>
            <person name="Chen Z."/>
            <person name="Freedman E."/>
            <person name="Gellesch M."/>
            <person name="Goldberg J."/>
            <person name="Griggs A."/>
            <person name="Gujja S."/>
            <person name="Heilman E.R."/>
            <person name="Heiman D."/>
            <person name="Hepburn T."/>
            <person name="Howarth C."/>
            <person name="Jen D."/>
            <person name="Larson L."/>
            <person name="Mehta T."/>
            <person name="Neiman D."/>
            <person name="Pearson M."/>
            <person name="Roberts A."/>
            <person name="Saif S."/>
            <person name="Shea T."/>
            <person name="Shenoy N."/>
            <person name="Sisk P."/>
            <person name="Stolte C."/>
            <person name="Sykes S."/>
            <person name="Walk T."/>
            <person name="White J."/>
            <person name="Yandava C."/>
            <person name="Haas B."/>
            <person name="Nusbaum C."/>
            <person name="Birren B."/>
        </authorList>
    </citation>
    <scope>NUCLEOTIDE SEQUENCE [LARGE SCALE GENOMIC DNA]</scope>
    <source>
        <strain evidence="9">ATCC 64411 / 73-15</strain>
    </source>
</reference>
<dbReference type="GO" id="GO:0005737">
    <property type="term" value="C:cytoplasm"/>
    <property type="evidence" value="ECO:0007669"/>
    <property type="project" value="TreeGrafter"/>
</dbReference>
<dbReference type="EMBL" id="ADBL01001141">
    <property type="status" value="NOT_ANNOTATED_CDS"/>
    <property type="molecule type" value="Genomic_DNA"/>
</dbReference>
<dbReference type="InterPro" id="IPR036322">
    <property type="entry name" value="WD40_repeat_dom_sf"/>
</dbReference>
<feature type="domain" description="F-box" evidence="6">
    <location>
        <begin position="403"/>
        <end position="450"/>
    </location>
</feature>
<proteinExistence type="inferred from homology"/>
<dbReference type="InterPro" id="IPR001810">
    <property type="entry name" value="F-box_dom"/>
</dbReference>
<dbReference type="CDD" id="cd00200">
    <property type="entry name" value="WD40"/>
    <property type="match status" value="1"/>
</dbReference>
<feature type="region of interest" description="Disordered" evidence="5">
    <location>
        <begin position="199"/>
        <end position="271"/>
    </location>
</feature>
<feature type="compositionally biased region" description="Basic and acidic residues" evidence="5">
    <location>
        <begin position="531"/>
        <end position="551"/>
    </location>
</feature>
<dbReference type="PROSITE" id="PS50181">
    <property type="entry name" value="FBOX"/>
    <property type="match status" value="1"/>
</dbReference>
<dbReference type="InterPro" id="IPR020472">
    <property type="entry name" value="WD40_PAC1"/>
</dbReference>
<dbReference type="OrthoDB" id="190105at2759"/>
<feature type="region of interest" description="Disordered" evidence="5">
    <location>
        <begin position="1"/>
        <end position="34"/>
    </location>
</feature>
<feature type="repeat" description="WD" evidence="4">
    <location>
        <begin position="650"/>
        <end position="689"/>
    </location>
</feature>
<dbReference type="OMA" id="TMCRAAQ"/>
<feature type="compositionally biased region" description="Polar residues" evidence="5">
    <location>
        <begin position="222"/>
        <end position="244"/>
    </location>
</feature>
<dbReference type="InterPro" id="IPR015943">
    <property type="entry name" value="WD40/YVTN_repeat-like_dom_sf"/>
</dbReference>
<dbReference type="PANTHER" id="PTHR19849">
    <property type="entry name" value="PHOSPHOLIPASE A-2-ACTIVATING PROTEIN"/>
    <property type="match status" value="1"/>
</dbReference>
<feature type="region of interest" description="Disordered" evidence="5">
    <location>
        <begin position="499"/>
        <end position="569"/>
    </location>
</feature>
<comment type="similarity">
    <text evidence="1">Belongs to the WD repeat MET30/SCONB/SCON-2 family.</text>
</comment>
<protein>
    <recommendedName>
        <fullName evidence="6">F-box domain-containing protein</fullName>
    </recommendedName>
</protein>
<evidence type="ECO:0000256" key="2">
    <source>
        <dbReference type="ARBA" id="ARBA00022574"/>
    </source>
</evidence>
<evidence type="ECO:0000256" key="5">
    <source>
        <dbReference type="SAM" id="MobiDB-lite"/>
    </source>
</evidence>
<reference evidence="8" key="5">
    <citation type="submission" date="2015-06" db="UniProtKB">
        <authorList>
            <consortium name="EnsemblFungi"/>
        </authorList>
    </citation>
    <scope>IDENTIFICATION</scope>
    <source>
        <strain evidence="8">ATCC 64411</strain>
    </source>
</reference>
<dbReference type="GO" id="GO:0005634">
    <property type="term" value="C:nucleus"/>
    <property type="evidence" value="ECO:0007669"/>
    <property type="project" value="TreeGrafter"/>
</dbReference>
<dbReference type="EnsemblFungi" id="MAPG_04899T0">
    <property type="protein sequence ID" value="MAPG_04899T0"/>
    <property type="gene ID" value="MAPG_04899"/>
</dbReference>
<dbReference type="InterPro" id="IPR019775">
    <property type="entry name" value="WD40_repeat_CS"/>
</dbReference>
<keyword evidence="3" id="KW-0677">Repeat</keyword>
<dbReference type="SUPFAM" id="SSF50978">
    <property type="entry name" value="WD40 repeat-like"/>
    <property type="match status" value="1"/>
</dbReference>
<dbReference type="PRINTS" id="PR00320">
    <property type="entry name" value="GPROTEINBRPT"/>
</dbReference>
<dbReference type="PROSITE" id="PS50082">
    <property type="entry name" value="WD_REPEATS_2"/>
    <property type="match status" value="4"/>
</dbReference>
<dbReference type="GO" id="GO:0010992">
    <property type="term" value="P:ubiquitin recycling"/>
    <property type="evidence" value="ECO:0007669"/>
    <property type="project" value="TreeGrafter"/>
</dbReference>
<dbReference type="AlphaFoldDB" id="A0A0C4DXZ2"/>
<evidence type="ECO:0000256" key="3">
    <source>
        <dbReference type="ARBA" id="ARBA00022737"/>
    </source>
</evidence>
<dbReference type="PROSITE" id="PS50294">
    <property type="entry name" value="WD_REPEATS_REGION"/>
    <property type="match status" value="4"/>
</dbReference>
<evidence type="ECO:0000256" key="4">
    <source>
        <dbReference type="PROSITE-ProRule" id="PRU00221"/>
    </source>
</evidence>
<dbReference type="eggNOG" id="KOG0274">
    <property type="taxonomic scope" value="Eukaryota"/>
</dbReference>
<dbReference type="InterPro" id="IPR036047">
    <property type="entry name" value="F-box-like_dom_sf"/>
</dbReference>
<dbReference type="Pfam" id="PF12937">
    <property type="entry name" value="F-box-like"/>
    <property type="match status" value="1"/>
</dbReference>
<dbReference type="GO" id="GO:0043161">
    <property type="term" value="P:proteasome-mediated ubiquitin-dependent protein catabolic process"/>
    <property type="evidence" value="ECO:0007669"/>
    <property type="project" value="TreeGrafter"/>
</dbReference>
<evidence type="ECO:0000259" key="6">
    <source>
        <dbReference type="PROSITE" id="PS50181"/>
    </source>
</evidence>
<dbReference type="Proteomes" id="UP000011715">
    <property type="component" value="Unassembled WGS sequence"/>
</dbReference>
<dbReference type="SUPFAM" id="SSF81383">
    <property type="entry name" value="F-box domain"/>
    <property type="match status" value="1"/>
</dbReference>
<dbReference type="GO" id="GO:0043130">
    <property type="term" value="F:ubiquitin binding"/>
    <property type="evidence" value="ECO:0007669"/>
    <property type="project" value="TreeGrafter"/>
</dbReference>
<feature type="repeat" description="WD" evidence="4">
    <location>
        <begin position="848"/>
        <end position="887"/>
    </location>
</feature>
<accession>A0A0C4DXZ2</accession>
<dbReference type="Pfam" id="PF00400">
    <property type="entry name" value="WD40"/>
    <property type="match status" value="7"/>
</dbReference>
<dbReference type="CDD" id="cd22147">
    <property type="entry name" value="F-box_SpPof1-like"/>
    <property type="match status" value="1"/>
</dbReference>
<organism evidence="8 9">
    <name type="scientific">Magnaporthiopsis poae (strain ATCC 64411 / 73-15)</name>
    <name type="common">Kentucky bluegrass fungus</name>
    <name type="synonym">Magnaporthe poae</name>
    <dbReference type="NCBI Taxonomy" id="644358"/>
    <lineage>
        <taxon>Eukaryota</taxon>
        <taxon>Fungi</taxon>
        <taxon>Dikarya</taxon>
        <taxon>Ascomycota</taxon>
        <taxon>Pezizomycotina</taxon>
        <taxon>Sordariomycetes</taxon>
        <taxon>Sordariomycetidae</taxon>
        <taxon>Magnaporthales</taxon>
        <taxon>Magnaporthaceae</taxon>
        <taxon>Magnaporthiopsis</taxon>
    </lineage>
</organism>
<feature type="region of interest" description="Disordered" evidence="5">
    <location>
        <begin position="52"/>
        <end position="94"/>
    </location>
</feature>
<dbReference type="InterPro" id="IPR001680">
    <property type="entry name" value="WD40_rpt"/>
</dbReference>
<dbReference type="PROSITE" id="PS00678">
    <property type="entry name" value="WD_REPEATS_1"/>
    <property type="match status" value="2"/>
</dbReference>
<dbReference type="Gene3D" id="1.20.1280.50">
    <property type="match status" value="1"/>
</dbReference>
<evidence type="ECO:0000313" key="8">
    <source>
        <dbReference type="EnsemblFungi" id="MAPG_04899T0"/>
    </source>
</evidence>
<feature type="repeat" description="WD" evidence="4">
    <location>
        <begin position="806"/>
        <end position="847"/>
    </location>
</feature>
<sequence>MASPPAVQKTTEVRRPRSSQKVSVSWDEGENTVTRRTSRLQFELAECVETKTVTTTTTTKRAYPPLLVRQRRPLSGLDSKEYPLANRPTPPELARFTVDLDDDSFSLDSSFEDFPTKQRDDYKEAEDSGPETPTHDSPTPASQPQRKSSRRISGLGLKNTRYGSLGKKEFSRSNRPSLTAVADKLRPFEPRRAISAAAGYLATPDGTEPIGRRRSLDVGEPSGSQSLDAASPGSDSHTAFSGSVATPPVTETDPEPFDGDGLPAPGQWQPFRRRPTVDTIAAQDASLPSPGLSPTLQAAQLHTGQDDDDDDMAFSQTISRRARTRWLESQSTVDDETLVPESALVRMGDDGSQHNMLDTRSLLETFDSMPGEMKTFVMYQLLRRCPRKTLHMVADVVNPALKCDFLKQLPIELSLHILSYLDHRDLCRAAQVSKLWRSIIDGNETGWKELLDRNGFELPVGELEKAIQQGWGWQDPVGVYGCELDLSLQSRMTVAEPELIRSARPAAQKLRSSKRKRGPAGANPFGPVQASRERPGGTQGRQDRRRHDGAARGRGPSRPPPPRHWAFSDPGIGLPSLRRLHLFKSLFRRHYMIRQNWTSGKVKPGHVAFAAHPNHVITCLQFDDDKIITGSDDQLIHVYDTHTGQLRQKLEGHEGGVWALQYEGNILVSGSTDRSVRVWDIEKGLCTQVFYGHTSTVRCLQILMPVDTGPGPDGKPVMMPPKPLIITGSRDSQLRVWRLPEAGSRRYIQTGPPANDAECPYFLRILQGHSHSVRAISAHADTLVSGSYDSTVRVWRISTGEQLHVLHGHSQKVYSVVLDHKRNRCISGSMDSLVRIWDLETGACLHTLEGHSLLVGLLDLRDERLVSAAADSTLRIWDPETGKCKSILTAHTAAITCFQHDGRKVISGSEKTVKMWDIATGDCIEDLLTDLTGVWQVKFDGRRCVAAVQRAGLTYIEILDFGAVRDGKPREDLGKRILLNSPEVQRLVEEE</sequence>
<dbReference type="STRING" id="644358.A0A0C4DXZ2"/>
<reference evidence="8" key="4">
    <citation type="journal article" date="2015" name="G3 (Bethesda)">
        <title>Genome sequences of three phytopathogenic species of the Magnaporthaceae family of fungi.</title>
        <authorList>
            <person name="Okagaki L.H."/>
            <person name="Nunes C.C."/>
            <person name="Sailsbery J."/>
            <person name="Clay B."/>
            <person name="Brown D."/>
            <person name="John T."/>
            <person name="Oh Y."/>
            <person name="Young N."/>
            <person name="Fitzgerald M."/>
            <person name="Haas B.J."/>
            <person name="Zeng Q."/>
            <person name="Young S."/>
            <person name="Adiconis X."/>
            <person name="Fan L."/>
            <person name="Levin J.Z."/>
            <person name="Mitchell T.K."/>
            <person name="Okubara P.A."/>
            <person name="Farman M.L."/>
            <person name="Kohn L.M."/>
            <person name="Birren B."/>
            <person name="Ma L.-J."/>
            <person name="Dean R.A."/>
        </authorList>
    </citation>
    <scope>NUCLEOTIDE SEQUENCE</scope>
    <source>
        <strain evidence="8">ATCC 64411 / 73-15</strain>
    </source>
</reference>
<dbReference type="SMART" id="SM00320">
    <property type="entry name" value="WD40"/>
    <property type="match status" value="7"/>
</dbReference>
<dbReference type="Gene3D" id="2.130.10.10">
    <property type="entry name" value="YVTN repeat-like/Quinoprotein amine dehydrogenase"/>
    <property type="match status" value="1"/>
</dbReference>
<keyword evidence="9" id="KW-1185">Reference proteome</keyword>
<dbReference type="VEuPathDB" id="FungiDB:MAPG_04899"/>
<name>A0A0C4DXZ2_MAGP6</name>
<dbReference type="EMBL" id="GL876969">
    <property type="protein sequence ID" value="KLU85879.1"/>
    <property type="molecule type" value="Genomic_DNA"/>
</dbReference>
<keyword evidence="2 4" id="KW-0853">WD repeat</keyword>
<reference evidence="7" key="3">
    <citation type="submission" date="2011-03" db="EMBL/GenBank/DDBJ databases">
        <title>Annotation of Magnaporthe poae ATCC 64411.</title>
        <authorList>
            <person name="Ma L.-J."/>
            <person name="Dead R."/>
            <person name="Young S.K."/>
            <person name="Zeng Q."/>
            <person name="Gargeya S."/>
            <person name="Fitzgerald M."/>
            <person name="Haas B."/>
            <person name="Abouelleil A."/>
            <person name="Alvarado L."/>
            <person name="Arachchi H.M."/>
            <person name="Berlin A."/>
            <person name="Brown A."/>
            <person name="Chapman S.B."/>
            <person name="Chen Z."/>
            <person name="Dunbar C."/>
            <person name="Freedman E."/>
            <person name="Gearin G."/>
            <person name="Gellesch M."/>
            <person name="Goldberg J."/>
            <person name="Griggs A."/>
            <person name="Gujja S."/>
            <person name="Heiman D."/>
            <person name="Howarth C."/>
            <person name="Larson L."/>
            <person name="Lui A."/>
            <person name="MacDonald P.J.P."/>
            <person name="Mehta T."/>
            <person name="Montmayeur A."/>
            <person name="Murphy C."/>
            <person name="Neiman D."/>
            <person name="Pearson M."/>
            <person name="Priest M."/>
            <person name="Roberts A."/>
            <person name="Saif S."/>
            <person name="Shea T."/>
            <person name="Shenoy N."/>
            <person name="Sisk P."/>
            <person name="Stolte C."/>
            <person name="Sykes S."/>
            <person name="Yandava C."/>
            <person name="Wortman J."/>
            <person name="Nusbaum C."/>
            <person name="Birren B."/>
        </authorList>
    </citation>
    <scope>NUCLEOTIDE SEQUENCE</scope>
    <source>
        <strain evidence="7">ATCC 64411</strain>
    </source>
</reference>
<feature type="region of interest" description="Disordered" evidence="5">
    <location>
        <begin position="107"/>
        <end position="174"/>
    </location>
</feature>
<feature type="repeat" description="WD" evidence="4">
    <location>
        <begin position="766"/>
        <end position="805"/>
    </location>
</feature>
<reference evidence="7" key="1">
    <citation type="submission" date="2010-05" db="EMBL/GenBank/DDBJ databases">
        <title>The Genome Sequence of Magnaporthe poae strain ATCC 64411.</title>
        <authorList>
            <consortium name="The Broad Institute Genome Sequencing Platform"/>
            <consortium name="Broad Institute Genome Sequencing Center for Infectious Disease"/>
            <person name="Ma L.-J."/>
            <person name="Dead R."/>
            <person name="Young S."/>
            <person name="Zeng Q."/>
            <person name="Koehrsen M."/>
            <person name="Alvarado L."/>
            <person name="Berlin A."/>
            <person name="Chapman S.B."/>
            <person name="Chen Z."/>
            <person name="Freedman E."/>
            <person name="Gellesch M."/>
            <person name="Goldberg J."/>
            <person name="Griggs A."/>
            <person name="Gujja S."/>
            <person name="Heilman E.R."/>
            <person name="Heiman D."/>
            <person name="Hepburn T."/>
            <person name="Howarth C."/>
            <person name="Jen D."/>
            <person name="Larson L."/>
            <person name="Mehta T."/>
            <person name="Neiman D."/>
            <person name="Pearson M."/>
            <person name="Roberts A."/>
            <person name="Saif S."/>
            <person name="Shea T."/>
            <person name="Shenoy N."/>
            <person name="Sisk P."/>
            <person name="Stolte C."/>
            <person name="Sykes S."/>
            <person name="Walk T."/>
            <person name="White J."/>
            <person name="Yandava C."/>
            <person name="Haas B."/>
            <person name="Nusbaum C."/>
            <person name="Birren B."/>
        </authorList>
    </citation>
    <scope>NUCLEOTIDE SEQUENCE</scope>
    <source>
        <strain evidence="7">ATCC 64411</strain>
    </source>
</reference>
<evidence type="ECO:0000256" key="1">
    <source>
        <dbReference type="ARBA" id="ARBA00007968"/>
    </source>
</evidence>
<dbReference type="SMART" id="SM00256">
    <property type="entry name" value="FBOX"/>
    <property type="match status" value="1"/>
</dbReference>
<evidence type="ECO:0000313" key="7">
    <source>
        <dbReference type="EMBL" id="KLU85879.1"/>
    </source>
</evidence>
<gene>
    <name evidence="7" type="ORF">MAPG_04899</name>
</gene>
<feature type="compositionally biased region" description="Basic and acidic residues" evidence="5">
    <location>
        <begin position="114"/>
        <end position="126"/>
    </location>
</feature>
<feature type="compositionally biased region" description="Polar residues" evidence="5">
    <location>
        <begin position="135"/>
        <end position="146"/>
    </location>
</feature>
<evidence type="ECO:0000313" key="9">
    <source>
        <dbReference type="Proteomes" id="UP000011715"/>
    </source>
</evidence>